<dbReference type="PANTHER" id="PTHR30203">
    <property type="entry name" value="OUTER MEMBRANE CATION EFFLUX PROTEIN"/>
    <property type="match status" value="1"/>
</dbReference>
<dbReference type="Proteomes" id="UP001216253">
    <property type="component" value="Unassembled WGS sequence"/>
</dbReference>
<comment type="subcellular location">
    <subcellularLocation>
        <location evidence="2">Cell membrane</location>
        <topology evidence="2">Lipid-anchor</topology>
    </subcellularLocation>
</comment>
<comment type="caution">
    <text evidence="3">The sequence shown here is derived from an EMBL/GenBank/DDBJ whole genome shotgun (WGS) entry which is preliminary data.</text>
</comment>
<sequence length="468" mass="49479">MRGKRLAALAPALLAGCSLAPDYRPPETAAPAAYKETAGWTAATPMDTALRGDWWRMFDDPVLDDLEARAAAASPTLAAALARYDQARAAARIDRSELFPQVAATGDASRQQVSGNRPLADGTPRTYNDYAVGGVLDYEIDLWGRIRNGLSASRAEADASAADLVSARLSLQAAVADAYIRLRGLDAQAALLDRTVAAFDRAYQLTRTRHDGGIASGIDVNRARTALSNARAQVSAIASDRAATEHELAALVGAVASDFAVPARVQPLTAPEIATGAPSALLQRRPDVAAAERRMFAANARIGVARAAFFPTVTLGLAGGWETTHGELLSTPNSFWGLGPLATALSLFDGGRRKAQVKLSRAEYDEMAAGYRDTVLTAFRQVEDGVAAMRQLAAQLVDQREAAQAAERTSDLAMIRYRDGASDYLEVVIAQTDALDAQRALLAVEVDRMRVSVALVKALGGEAGPPPA</sequence>
<dbReference type="Pfam" id="PF02321">
    <property type="entry name" value="OEP"/>
    <property type="match status" value="2"/>
</dbReference>
<keyword evidence="2" id="KW-0564">Palmitate</keyword>
<dbReference type="Gene3D" id="1.20.1600.10">
    <property type="entry name" value="Outer membrane efflux proteins (OEP)"/>
    <property type="match status" value="1"/>
</dbReference>
<evidence type="ECO:0000313" key="4">
    <source>
        <dbReference type="Proteomes" id="UP001216253"/>
    </source>
</evidence>
<keyword evidence="2" id="KW-0732">Signal</keyword>
<dbReference type="SUPFAM" id="SSF56954">
    <property type="entry name" value="Outer membrane efflux proteins (OEP)"/>
    <property type="match status" value="1"/>
</dbReference>
<proteinExistence type="inferred from homology"/>
<dbReference type="PANTHER" id="PTHR30203:SF33">
    <property type="entry name" value="BLR4455 PROTEIN"/>
    <property type="match status" value="1"/>
</dbReference>
<feature type="signal peptide" evidence="2">
    <location>
        <begin position="1"/>
        <end position="20"/>
    </location>
</feature>
<name>A0ABT5WT72_9SPHN</name>
<comment type="similarity">
    <text evidence="1 2">Belongs to the outer membrane factor (OMF) (TC 1.B.17) family.</text>
</comment>
<reference evidence="3 4" key="1">
    <citation type="submission" date="2023-03" db="EMBL/GenBank/DDBJ databases">
        <title>NovoSphingobium album sp. nov. isolated from polycyclic aromatic hydrocarbons- and heavy-metal polluted soil.</title>
        <authorList>
            <person name="Liu Z."/>
            <person name="Wang K."/>
        </authorList>
    </citation>
    <scope>NUCLEOTIDE SEQUENCE [LARGE SCALE GENOMIC DNA]</scope>
    <source>
        <strain evidence="3 4">H3SJ31-1</strain>
    </source>
</reference>
<evidence type="ECO:0000313" key="3">
    <source>
        <dbReference type="EMBL" id="MDE8653126.1"/>
    </source>
</evidence>
<evidence type="ECO:0000256" key="2">
    <source>
        <dbReference type="RuleBase" id="RU362097"/>
    </source>
</evidence>
<dbReference type="Gene3D" id="2.20.200.10">
    <property type="entry name" value="Outer membrane efflux proteins (OEP)"/>
    <property type="match status" value="1"/>
</dbReference>
<keyword evidence="2" id="KW-0812">Transmembrane</keyword>
<dbReference type="InterPro" id="IPR010131">
    <property type="entry name" value="MdtP/NodT-like"/>
</dbReference>
<accession>A0ABT5WT72</accession>
<protein>
    <submittedName>
        <fullName evidence="3">Efflux transporter outer membrane subunit</fullName>
    </submittedName>
</protein>
<keyword evidence="2" id="KW-1134">Transmembrane beta strand</keyword>
<dbReference type="PROSITE" id="PS51257">
    <property type="entry name" value="PROKAR_LIPOPROTEIN"/>
    <property type="match status" value="1"/>
</dbReference>
<keyword evidence="4" id="KW-1185">Reference proteome</keyword>
<dbReference type="RefSeq" id="WP_275229230.1">
    <property type="nucleotide sequence ID" value="NZ_JARESE010000050.1"/>
</dbReference>
<dbReference type="InterPro" id="IPR003423">
    <property type="entry name" value="OMP_efflux"/>
</dbReference>
<organism evidence="3 4">
    <name type="scientific">Novosphingobium album</name>
    <name type="common">ex Liu et al. 2023</name>
    <dbReference type="NCBI Taxonomy" id="3031130"/>
    <lineage>
        <taxon>Bacteria</taxon>
        <taxon>Pseudomonadati</taxon>
        <taxon>Pseudomonadota</taxon>
        <taxon>Alphaproteobacteria</taxon>
        <taxon>Sphingomonadales</taxon>
        <taxon>Sphingomonadaceae</taxon>
        <taxon>Novosphingobium</taxon>
    </lineage>
</organism>
<keyword evidence="2" id="KW-0449">Lipoprotein</keyword>
<dbReference type="EMBL" id="JARESE010000050">
    <property type="protein sequence ID" value="MDE8653126.1"/>
    <property type="molecule type" value="Genomic_DNA"/>
</dbReference>
<gene>
    <name evidence="3" type="ORF">PYV00_15570</name>
</gene>
<feature type="chain" id="PRO_5045007835" evidence="2">
    <location>
        <begin position="21"/>
        <end position="468"/>
    </location>
</feature>
<keyword evidence="2" id="KW-0472">Membrane</keyword>
<evidence type="ECO:0000256" key="1">
    <source>
        <dbReference type="ARBA" id="ARBA00007613"/>
    </source>
</evidence>
<dbReference type="NCBIfam" id="TIGR01845">
    <property type="entry name" value="outer_NodT"/>
    <property type="match status" value="1"/>
</dbReference>